<keyword evidence="5" id="KW-1185">Reference proteome</keyword>
<feature type="region of interest" description="Disordered" evidence="2">
    <location>
        <begin position="1631"/>
        <end position="1657"/>
    </location>
</feature>
<dbReference type="InterPro" id="IPR014001">
    <property type="entry name" value="Helicase_ATP-bd"/>
</dbReference>
<dbReference type="Proteomes" id="UP000238430">
    <property type="component" value="Unassembled WGS sequence"/>
</dbReference>
<sequence>MKNPHLDVFIHALHSTLNPQEKFKPSIKGLGLNRTTFLNLEKLFSGEIKNKSEVSPDEYKLATALINVYKHFNGNSLNGFKQTYHNLKLSTLNSFFTPDIIIENLVKPLASVLPKQAINVLEPSAGDGRFINSIQSFLPKSNITAIEKEFFTGQILKNKYPGINTIIDGFENLKELDHYDLTISNIPFGDLNVYDKSLNNSKHLFKSRIHNYFFLKAINVTKPGGLIAFITSTGFTDSRSSSELREYLLKRSNLISAIRLHNQTFKSEGTLVTSDIIVLQKTNALKNELSYDESLFVKTNEITINDHKHYLNAYFDENREQLSGPIEEYIFHNAKKLTVTDADFPNINDLGEFINQQLTQNINANFSHALTLSTPKKTNLKTPEDTNQNKTKTVPYPGIIEGGLFIKNSIVYAYNPNDDDVKLNIKDIQKAYSLIELKKSYLNYFIAKKNNQTDLKKLKDDFDFNYSTFEFQYGKLNDKINLDLIIQDSQSDLLLSLEQLENNTFSKVELSNASNSIIENNTDNNSFKVKSIDEAIILSLNKHNRIDLDLIAMALDKPYDDFLPKALQDHKLFINPILNADTTYLGNEISDASTFKSGFIEKKIQLFSSGRIDGDFSEFFNYELQNSYIDVLKDFIPQKLSIDEINPELGEPWIPTEYYQQFASEFFKTDAVIKLSALSNLYHIKLPYNSETFKEYYVSKNRGSVTAKDILDYAMHDNTPDFKKTVLRQGNEVKISDDKVNNQVAIRVDAVKSAFVDWLSNNQVIKNELESIYHLNNNAFVSKVFDGSYLDFSHINTYTPNPHQINGAAHILGNFGGVVDHKVGFGKTLTISLTIDKFSSTGLSKKNLIIGMNANYVKLYEDIKSTLPHLNGLLLHSDDFAPSKKQNALFKIANTNFDFIVIPHSTIDKFPTEPEIEYQIIKEENQNIANDLKVIEEEGFKITPKMRAGLVKKQENNEIRMKTLYDIINAKSRKGIVSFNDLGITHIFVDESHQFKNLAFSTRHTNLSGLGTTAGNQKTSKLLVFCRAMQKKYNADKGVTFLSATILSNSLAELYLLFKYLTPKKLKQLNISSFDQWARTYARKDVKFEQNLIGIVKKKERLRFFVKVPELAKQYTHIAHVADERVFSIDKPNLNTIFMELESYPELNNYMKDLQDFMNNGNPALLHAGKHYTEDQLQAIGLIATNYGRKAALDLRLVNSSLFDFHPNNKINQVAQNIFKVYNDSKNFNGTQFVFCDFSTPKANTFNAYDEIKSILINKGIPETQIAFIHDANTSVKKKDKILTDFNAGKLRILFGSTQKLGTGVNAQQNCIAMHHVDMAWRPSDYDQRNGRGERQGNYVAKTFNNNQVDNYIYGTKGTTDAGIFSLIATKAFFIKQIKDASITTRTIDEGIIDANGNIDAQDLGMLISNDSDFIEKSKLEKDLNLLEQKHKAFSLKISNAKVSLEWEKQDLDKQIKTLDKVNKEAAAAKDFKFTDNQFNPGFNVTLKGQSLSATSYKSFGELLHQKLESIVVSKKYDEPLAVSTDGNFKLVIAAVGRSIPISLNEYKIFVEGPYGLKYSHGRNMLVKDRVEAGKYFKNAISKVFDLPKAIEQKINNINHSITSYSKILNDQNPYIKDINSIKSKIKSIEDKIDKENNKDNDKDKEKEKDHSNGIDI</sequence>
<dbReference type="InterPro" id="IPR027417">
    <property type="entry name" value="P-loop_NTPase"/>
</dbReference>
<gene>
    <name evidence="4" type="ORF">C7H61_00765</name>
</gene>
<comment type="caution">
    <text evidence="4">The sequence shown here is derived from an EMBL/GenBank/DDBJ whole genome shotgun (WGS) entry which is preliminary data.</text>
</comment>
<dbReference type="Gene3D" id="3.40.50.300">
    <property type="entry name" value="P-loop containing nucleotide triphosphate hydrolases"/>
    <property type="match status" value="2"/>
</dbReference>
<dbReference type="CDD" id="cd02440">
    <property type="entry name" value="AdoMet_MTases"/>
    <property type="match status" value="1"/>
</dbReference>
<dbReference type="SMART" id="SM00490">
    <property type="entry name" value="HELICc"/>
    <property type="match status" value="1"/>
</dbReference>
<dbReference type="RefSeq" id="WP_106676274.1">
    <property type="nucleotide sequence ID" value="NZ_JACHWV010000010.1"/>
</dbReference>
<dbReference type="OrthoDB" id="9815272at2"/>
<accession>A0A2T1NNM9</accession>
<name>A0A2T1NNM9_9FLAO</name>
<dbReference type="SUPFAM" id="SSF53335">
    <property type="entry name" value="S-adenosyl-L-methionine-dependent methyltransferases"/>
    <property type="match status" value="1"/>
</dbReference>
<dbReference type="SMART" id="SM00487">
    <property type="entry name" value="DEXDc"/>
    <property type="match status" value="1"/>
</dbReference>
<keyword evidence="1" id="KW-0175">Coiled coil</keyword>
<evidence type="ECO:0000259" key="3">
    <source>
        <dbReference type="PROSITE" id="PS51194"/>
    </source>
</evidence>
<dbReference type="PANTHER" id="PTHR41313:SF1">
    <property type="entry name" value="DNA METHYLASE ADENINE-SPECIFIC DOMAIN-CONTAINING PROTEIN"/>
    <property type="match status" value="1"/>
</dbReference>
<feature type="domain" description="Helicase C-terminal" evidence="3">
    <location>
        <begin position="1213"/>
        <end position="1389"/>
    </location>
</feature>
<evidence type="ECO:0000256" key="2">
    <source>
        <dbReference type="SAM" id="MobiDB-lite"/>
    </source>
</evidence>
<feature type="coiled-coil region" evidence="1">
    <location>
        <begin position="1417"/>
        <end position="1469"/>
    </location>
</feature>
<dbReference type="SUPFAM" id="SSF52540">
    <property type="entry name" value="P-loop containing nucleoside triphosphate hydrolases"/>
    <property type="match status" value="2"/>
</dbReference>
<dbReference type="InterPro" id="IPR029063">
    <property type="entry name" value="SAM-dependent_MTases_sf"/>
</dbReference>
<protein>
    <recommendedName>
        <fullName evidence="3">Helicase C-terminal domain-containing protein</fullName>
    </recommendedName>
</protein>
<evidence type="ECO:0000256" key="1">
    <source>
        <dbReference type="SAM" id="Coils"/>
    </source>
</evidence>
<dbReference type="Pfam" id="PF00271">
    <property type="entry name" value="Helicase_C"/>
    <property type="match status" value="1"/>
</dbReference>
<evidence type="ECO:0000313" key="4">
    <source>
        <dbReference type="EMBL" id="PSG94498.1"/>
    </source>
</evidence>
<dbReference type="PANTHER" id="PTHR41313">
    <property type="entry name" value="ADENINE-SPECIFIC METHYLTRANSFERASE"/>
    <property type="match status" value="1"/>
</dbReference>
<proteinExistence type="predicted"/>
<organism evidence="4 5">
    <name type="scientific">Mesoflavibacter zeaxanthinifaciens subsp. sabulilitoris</name>
    <dbReference type="NCBI Taxonomy" id="1520893"/>
    <lineage>
        <taxon>Bacteria</taxon>
        <taxon>Pseudomonadati</taxon>
        <taxon>Bacteroidota</taxon>
        <taxon>Flavobacteriia</taxon>
        <taxon>Flavobacteriales</taxon>
        <taxon>Flavobacteriaceae</taxon>
        <taxon>Mesoflavibacter</taxon>
    </lineage>
</organism>
<dbReference type="Gene3D" id="3.40.50.150">
    <property type="entry name" value="Vaccinia Virus protein VP39"/>
    <property type="match status" value="1"/>
</dbReference>
<dbReference type="PRINTS" id="PR00507">
    <property type="entry name" value="N12N6MTFRASE"/>
</dbReference>
<dbReference type="InterPro" id="IPR001650">
    <property type="entry name" value="Helicase_C-like"/>
</dbReference>
<dbReference type="PROSITE" id="PS51194">
    <property type="entry name" value="HELICASE_CTER"/>
    <property type="match status" value="1"/>
</dbReference>
<reference evidence="4 5" key="1">
    <citation type="submission" date="2018-03" db="EMBL/GenBank/DDBJ databases">
        <title>Mesoflavibacter sp. HG37 and Mesoflavibacter sp. HG96 sp.nov., two marine bacteria isolated from seawater of Western Pacific Ocean.</title>
        <authorList>
            <person name="Cheng H."/>
            <person name="Wu Y.-H."/>
            <person name="Guo L.-L."/>
            <person name="Xu X.-W."/>
        </authorList>
    </citation>
    <scope>NUCLEOTIDE SEQUENCE [LARGE SCALE GENOMIC DNA]</scope>
    <source>
        <strain evidence="4 5">KCTC 42117</strain>
    </source>
</reference>
<dbReference type="InterPro" id="IPR052933">
    <property type="entry name" value="DNA_Protect_Modify"/>
</dbReference>
<dbReference type="EMBL" id="PXOT01000010">
    <property type="protein sequence ID" value="PSG94498.1"/>
    <property type="molecule type" value="Genomic_DNA"/>
</dbReference>
<evidence type="ECO:0000313" key="5">
    <source>
        <dbReference type="Proteomes" id="UP000238430"/>
    </source>
</evidence>